<dbReference type="InterPro" id="IPR001343">
    <property type="entry name" value="Hemolysn_Ca-bd"/>
</dbReference>
<dbReference type="EMBL" id="LR743511">
    <property type="protein sequence ID" value="CAA2145435.1"/>
    <property type="molecule type" value="Genomic_DNA"/>
</dbReference>
<sequence length="490" mass="50412">MSSIQYTRDSNYNDVNSDEVFFPFPINEIYKIATRFGDFIAETPTEVGNLQGFGGIDMLSVDNASIFADFSDSSAALDFTGGNFGDILVTGSGDDILNGGSGNDTLDGGDGNDILNGGDGGDTLYGGDGNDILEAGLGTNTIDGGGGTNTLSYASFTESSEYQPGRFFGVSVGIGSGSSIDNTGAKLQDTFSNILNLRLTDFDDSASGDGNNNVIEGGAGGDSLYGGAGIDTLSYAHSARGVAVSFAENIAASGDAEGDTFGGFENLLGSAQGDILGGNSGNNTINGNGGTDRLYGDGGNDRLVISETPDIVDGGKGNDFLFLMGTGSVRLSDDRSTGNFTGIEAIYIRGDMDLDMSGSTTGIRIVSQTSADVEIIGTSGADRIQVSRGSNIIEGGAGGDKIIASGRDNTFHFEAGFGRDNLYGFDIDVDHISVDIDSVVASDVILRGLNNGRDTLVTFKDVASSNKIILHDVASADVQDAINELFVFGA</sequence>
<keyword evidence="2" id="KW-0964">Secreted</keyword>
<dbReference type="PANTHER" id="PTHR38340">
    <property type="entry name" value="S-LAYER PROTEIN"/>
    <property type="match status" value="1"/>
</dbReference>
<dbReference type="Pfam" id="PF00353">
    <property type="entry name" value="HemolysinCabind"/>
    <property type="match status" value="6"/>
</dbReference>
<dbReference type="AlphaFoldDB" id="A0A679JXR1"/>
<evidence type="ECO:0000313" key="3">
    <source>
        <dbReference type="EMBL" id="CAA2145435.1"/>
    </source>
</evidence>
<dbReference type="SUPFAM" id="SSF51120">
    <property type="entry name" value="beta-Roll"/>
    <property type="match status" value="3"/>
</dbReference>
<evidence type="ECO:0000256" key="1">
    <source>
        <dbReference type="ARBA" id="ARBA00004613"/>
    </source>
</evidence>
<comment type="subcellular location">
    <subcellularLocation>
        <location evidence="1">Secreted</location>
    </subcellularLocation>
</comment>
<dbReference type="Gene3D" id="2.150.10.10">
    <property type="entry name" value="Serralysin-like metalloprotease, C-terminal"/>
    <property type="match status" value="3"/>
</dbReference>
<dbReference type="GO" id="GO:0005576">
    <property type="term" value="C:extracellular region"/>
    <property type="evidence" value="ECO:0007669"/>
    <property type="project" value="UniProtKB-SubCell"/>
</dbReference>
<protein>
    <submittedName>
        <fullName evidence="3">Bifunctional hemolysin/adenylate cyclase</fullName>
    </submittedName>
</protein>
<dbReference type="InterPro" id="IPR011049">
    <property type="entry name" value="Serralysin-like_metalloprot_C"/>
</dbReference>
<dbReference type="PANTHER" id="PTHR38340:SF1">
    <property type="entry name" value="S-LAYER PROTEIN"/>
    <property type="match status" value="1"/>
</dbReference>
<reference evidence="3" key="1">
    <citation type="submission" date="2019-12" db="EMBL/GenBank/DDBJ databases">
        <authorList>
            <person name="Cremers G."/>
        </authorList>
    </citation>
    <scope>NUCLEOTIDE SEQUENCE</scope>
    <source>
        <strain evidence="3">Mbul2</strain>
    </source>
</reference>
<evidence type="ECO:0000256" key="2">
    <source>
        <dbReference type="ARBA" id="ARBA00022525"/>
    </source>
</evidence>
<dbReference type="PRINTS" id="PR00313">
    <property type="entry name" value="CABNDNGRPT"/>
</dbReference>
<dbReference type="GO" id="GO:0005509">
    <property type="term" value="F:calcium ion binding"/>
    <property type="evidence" value="ECO:0007669"/>
    <property type="project" value="InterPro"/>
</dbReference>
<accession>A0A679JXR1</accession>
<dbReference type="InterPro" id="IPR018511">
    <property type="entry name" value="Hemolysin-typ_Ca-bd_CS"/>
</dbReference>
<organism evidence="3">
    <name type="scientific">Methylobacterium bullatum</name>
    <dbReference type="NCBI Taxonomy" id="570505"/>
    <lineage>
        <taxon>Bacteria</taxon>
        <taxon>Pseudomonadati</taxon>
        <taxon>Pseudomonadota</taxon>
        <taxon>Alphaproteobacteria</taxon>
        <taxon>Hyphomicrobiales</taxon>
        <taxon>Methylobacteriaceae</taxon>
        <taxon>Methylobacterium</taxon>
    </lineage>
</organism>
<dbReference type="PROSITE" id="PS00330">
    <property type="entry name" value="HEMOLYSIN_CALCIUM"/>
    <property type="match status" value="3"/>
</dbReference>
<name>A0A679JXR1_9HYPH</name>
<dbReference type="InterPro" id="IPR050557">
    <property type="entry name" value="RTX_toxin/Mannuronan_C5-epim"/>
</dbReference>
<proteinExistence type="predicted"/>
<gene>
    <name evidence="3" type="primary">cya_16</name>
    <name evidence="3" type="ORF">MBLL_04560</name>
</gene>